<reference evidence="1" key="1">
    <citation type="submission" date="2019-12" db="EMBL/GenBank/DDBJ databases">
        <authorList>
            <person name="Zhou D."/>
        </authorList>
    </citation>
    <scope>NUCLEOTIDE SEQUENCE</scope>
    <source>
        <strain evidence="1">P12375</strain>
        <plasmid evidence="1">pP12375-3FII</plasmid>
    </source>
</reference>
<sequence length="78" mass="9407">MKQILTYHEKPACNQIYLYCQCKYLKYENRSLPFLTDTIIIGSKGRFFILIFNKKRHLIVLISNDSIKYDSYYHQGHQ</sequence>
<name>A0A7D5FVP4_9ENTR</name>
<dbReference type="EMBL" id="MN821364">
    <property type="protein sequence ID" value="QLG00569.1"/>
    <property type="molecule type" value="Genomic_DNA"/>
</dbReference>
<proteinExistence type="predicted"/>
<dbReference type="AlphaFoldDB" id="A0A7D5FVP4"/>
<organism evidence="1">
    <name type="scientific">Leclercia adecarboxylata</name>
    <dbReference type="NCBI Taxonomy" id="83655"/>
    <lineage>
        <taxon>Bacteria</taxon>
        <taxon>Pseudomonadati</taxon>
        <taxon>Pseudomonadota</taxon>
        <taxon>Gammaproteobacteria</taxon>
        <taxon>Enterobacterales</taxon>
        <taxon>Enterobacteriaceae</taxon>
        <taxon>Leclercia</taxon>
    </lineage>
</organism>
<accession>A0A7D5FVP4</accession>
<geneLocation type="plasmid" evidence="1">
    <name>pP12375-3FII</name>
</geneLocation>
<protein>
    <submittedName>
        <fullName evidence="1">Uncharacterized protein</fullName>
    </submittedName>
</protein>
<evidence type="ECO:0000313" key="1">
    <source>
        <dbReference type="EMBL" id="QLG00569.1"/>
    </source>
</evidence>
<keyword evidence="1" id="KW-0614">Plasmid</keyword>